<accession>A0A240UI89</accession>
<dbReference type="InterPro" id="IPR027417">
    <property type="entry name" value="P-loop_NTPase"/>
</dbReference>
<sequence length="1831" mass="201240">MSTNNTPGSTNEVTPAQKRRWPDMSRYGIHFGVVSMPNGESRMVMVDEQGAWTALAKRMGFAQSRWFGLYTKSSLKLDIPGFSTNFPLASVVELTTDEIRKRILPLILERRDQRLSQMKGRGRISWHPQKLNQAQDAIPGGIKNDVPAPSLTPETALRQTTFLGCNYLGQNVYESGDGMRFARADDAIVARETPDSAPDAVFLRATSDAALMQVAAGMVFEIESGKVLHSEDFIRYIEAVNGPGANEEKELVANFHLAIDRAMQQRVASAESVGRDAFDVALKMHEGRPPFWRPEGSLPTPLPIAVVMQSLAESQAAAMPATEAPRVIDIGAKNGSHSWGMDSQAHAEGPIPRHDIALAGVFGVPVSGRSVAGVRVTRSDTETLLSSIENRSDNGLTVFVMTADTAGKLDNEFRRALSVIGQKYVFCGLVDLHPSMIGPGSTQASRLIVIGRKRDADDFTFAVSTEVPVIYDYQALWGWSEALRAVEFGESHTFGDDGREENRWQAPYIPSSQVTEPVAMSPRNLLGPARKALAGIVERYQMGIDELVCEKLGWTMEQLESESRLDAEQADAVAIGIQAIDDGTGIVEADGTGMGKGRVAAALSLYAKRKGLPVLFLTEKADLFVDFYRDIKDIGALGEFSNPFIVNGDLVIRNDAGDVIARSPDKDEAVKVFSCGETPDKYDIVLSTYSQFNRKYDPINAHIHTRVARDIRALLNGDKEPFEVINDCREVLSTGHYMANNIFTAEDAIVYEAGLMAQALAVNDTNAAKFAQERIDLLKLDKSGLMDRLSSHIRTDMMTLKHQWLYSGALANSFVVADESHVAAGENSQTGVNLRHLVQKAASVAYSSATFAKDTNNFLLYSRLFPASLRSVTVGDTLARGGEPMQEILSAMLAADARLVRREHDLSNLTFKLMTDKDRAARNEEWANGFADVLSTLVHLSGEVSAIAEEKNSALASAHQLQVKAAKLAKGTNAEKKLPAVGIQYTNFSSKFYNLSRAFMMAINADLAADRAISALRVGAKPVITVENTMESVLRELVNGVELDQEEALDSQPQPGIDDSAEPVTKGRREKKPSTHELGRAVSFKTILKAYVDSMFSANEQVRSANKVLSSKRISLATPGLEELAQKAFEVIDAMPDVPLSPLDLVRERIEAAGFTVDEITGRRLRLVIAPDGTHNVVRMSERKKQPLKNAFNSGQLDALILSMAGSTGISLHASRTFADQSQRVLIELQIAADIAQRLQFWGRVNRKGQVCSPVIEMISSGLPGELRLISMQNAKLRRLSANISGNADNSAINDSAPDILNRIGNEISYRWIESNPGLAARMGLTIDDMTGGSSFGGTKYVDKLTSRVCMLNVDEQRQVYAEITEEFKSLVQQYELDGRNPLKSAEHDIRGRKDKAITMQTPTGTTSVFDGAVSAVELKYLTEIPGLDPQGLIAEADAGNQELTDAWGGDYVNKILDRCGKALEQALPKLLPKRFNTLEEAFADTNNNAVKIAAQRFEWVKKTLHNAIPGSIFGMYRHDDHLGNDSIDTTGSRGSFNDDLVFVTSVDIPSNPLSFAGYKISGYRLDTRKKFEISLSSLSERGVYPVTSRIKDNKTRYNKYLEDHLFKSHLPTKRHDSRIVLEGNLFRAAEIADAMNQGSAITYSDEKGIWHHAILMPRTTTMRNVRDFPVIVDSPETIKAALFDMGKERTYAVISDDFRKGQNITHTYRLRLNENGIRLEFQGVLPEKCAWLTENKDILACTVNGINGTRTNRDCKIAAGMEDKFIEAFMTAANANGKKVLLEGYMRDWYNNYLNMKTGFKDDSLSAALDAAANEDNDEEIAGLLAAPAM</sequence>
<dbReference type="InterPro" id="IPR026741">
    <property type="entry name" value="SNO"/>
</dbReference>
<evidence type="ECO:0000256" key="1">
    <source>
        <dbReference type="ARBA" id="ARBA00006992"/>
    </source>
</evidence>
<feature type="domain" description="Strawberry notch helicase C" evidence="3">
    <location>
        <begin position="1156"/>
        <end position="1379"/>
    </location>
</feature>
<evidence type="ECO:0000313" key="4">
    <source>
        <dbReference type="EMBL" id="ART61211.1"/>
    </source>
</evidence>
<geneLocation type="plasmid" evidence="4 5">
    <name>pACP4.1</name>
</geneLocation>
<comment type="similarity">
    <text evidence="1">Belongs to the SBNO family.</text>
</comment>
<protein>
    <recommendedName>
        <fullName evidence="3">Strawberry notch helicase C domain-containing protein</fullName>
    </recommendedName>
</protein>
<gene>
    <name evidence="4" type="ORF">CBP36_19795</name>
</gene>
<dbReference type="OrthoDB" id="9784823at2"/>
<dbReference type="EMBL" id="CP021367">
    <property type="protein sequence ID" value="ART61211.1"/>
    <property type="molecule type" value="Genomic_DNA"/>
</dbReference>
<reference evidence="4" key="1">
    <citation type="submission" date="2017-05" db="EMBL/GenBank/DDBJ databases">
        <title>Polyphasic characterization of four soil-derived phenanthrene-degrading Acidovorax strains and proposal of Acidovorax phenanthrenivorans sp. nov.</title>
        <authorList>
            <person name="Singleton D."/>
            <person name="Lee J."/>
            <person name="Dickey A.N."/>
            <person name="Stroud A."/>
            <person name="Scholl E.H."/>
            <person name="Wright F.A."/>
            <person name="Aitken M.D."/>
        </authorList>
    </citation>
    <scope>NUCLEOTIDE SEQUENCE</scope>
    <source>
        <strain evidence="4">P4</strain>
        <plasmid evidence="4">pACP4.1</plasmid>
    </source>
</reference>
<dbReference type="InterPro" id="IPR026937">
    <property type="entry name" value="SBNO_Helicase_C_dom"/>
</dbReference>
<keyword evidence="4" id="KW-0614">Plasmid</keyword>
<organism evidence="4 5">
    <name type="scientific">Acidovorax carolinensis</name>
    <dbReference type="NCBI Taxonomy" id="553814"/>
    <lineage>
        <taxon>Bacteria</taxon>
        <taxon>Pseudomonadati</taxon>
        <taxon>Pseudomonadota</taxon>
        <taxon>Betaproteobacteria</taxon>
        <taxon>Burkholderiales</taxon>
        <taxon>Comamonadaceae</taxon>
        <taxon>Acidovorax</taxon>
    </lineage>
</organism>
<dbReference type="PANTHER" id="PTHR12706:SF30">
    <property type="entry name" value="PROTEIN STRAWBERRY NOTCH-RELATED"/>
    <property type="match status" value="1"/>
</dbReference>
<proteinExistence type="inferred from homology"/>
<dbReference type="PANTHER" id="PTHR12706">
    <property type="entry name" value="STRAWBERRY NOTCH-RELATED"/>
    <property type="match status" value="1"/>
</dbReference>
<evidence type="ECO:0000259" key="3">
    <source>
        <dbReference type="Pfam" id="PF13871"/>
    </source>
</evidence>
<evidence type="ECO:0000313" key="5">
    <source>
        <dbReference type="Proteomes" id="UP000194440"/>
    </source>
</evidence>
<dbReference type="GO" id="GO:0006355">
    <property type="term" value="P:regulation of DNA-templated transcription"/>
    <property type="evidence" value="ECO:0007669"/>
    <property type="project" value="InterPro"/>
</dbReference>
<evidence type="ECO:0000256" key="2">
    <source>
        <dbReference type="SAM" id="MobiDB-lite"/>
    </source>
</evidence>
<dbReference type="Pfam" id="PF13871">
    <property type="entry name" value="Helicase_C_4"/>
    <property type="match status" value="1"/>
</dbReference>
<feature type="region of interest" description="Disordered" evidence="2">
    <location>
        <begin position="1046"/>
        <end position="1077"/>
    </location>
</feature>
<dbReference type="SUPFAM" id="SSF52540">
    <property type="entry name" value="P-loop containing nucleoside triphosphate hydrolases"/>
    <property type="match status" value="2"/>
</dbReference>
<keyword evidence="5" id="KW-1185">Reference proteome</keyword>
<dbReference type="KEGG" id="acip:CBP36_19795"/>
<dbReference type="Gene3D" id="3.40.50.300">
    <property type="entry name" value="P-loop containing nucleotide triphosphate hydrolases"/>
    <property type="match status" value="1"/>
</dbReference>
<dbReference type="Proteomes" id="UP000194440">
    <property type="component" value="Plasmid pACP4.1"/>
</dbReference>
<name>A0A240UI89_9BURK</name>
<dbReference type="RefSeq" id="WP_086928982.1">
    <property type="nucleotide sequence ID" value="NZ_CP021367.1"/>
</dbReference>